<dbReference type="InterPro" id="IPR016032">
    <property type="entry name" value="Sig_transdc_resp-reg_C-effctor"/>
</dbReference>
<feature type="domain" description="HTH luxR-type" evidence="6">
    <location>
        <begin position="141"/>
        <end position="206"/>
    </location>
</feature>
<evidence type="ECO:0000256" key="5">
    <source>
        <dbReference type="PROSITE-ProRule" id="PRU00169"/>
    </source>
</evidence>
<dbReference type="SMART" id="SM00421">
    <property type="entry name" value="HTH_LUXR"/>
    <property type="match status" value="1"/>
</dbReference>
<dbReference type="GO" id="GO:0003677">
    <property type="term" value="F:DNA binding"/>
    <property type="evidence" value="ECO:0007669"/>
    <property type="project" value="UniProtKB-KW"/>
</dbReference>
<dbReference type="AlphaFoldDB" id="A0A5E7VE57"/>
<dbReference type="InterPro" id="IPR058245">
    <property type="entry name" value="NreC/VraR/RcsB-like_REC"/>
</dbReference>
<evidence type="ECO:0000256" key="2">
    <source>
        <dbReference type="ARBA" id="ARBA00023015"/>
    </source>
</evidence>
<dbReference type="GO" id="GO:0000160">
    <property type="term" value="P:phosphorelay signal transduction system"/>
    <property type="evidence" value="ECO:0007669"/>
    <property type="project" value="InterPro"/>
</dbReference>
<dbReference type="CDD" id="cd17535">
    <property type="entry name" value="REC_NarL-like"/>
    <property type="match status" value="1"/>
</dbReference>
<dbReference type="InterPro" id="IPR001789">
    <property type="entry name" value="Sig_transdc_resp-reg_receiver"/>
</dbReference>
<protein>
    <submittedName>
        <fullName evidence="8">Virulence factors putative positive transcription regulator BvgA</fullName>
    </submittedName>
</protein>
<dbReference type="InterPro" id="IPR039420">
    <property type="entry name" value="WalR-like"/>
</dbReference>
<dbReference type="PANTHER" id="PTHR43214:SF41">
    <property type="entry name" value="NITRATE_NITRITE RESPONSE REGULATOR PROTEIN NARP"/>
    <property type="match status" value="1"/>
</dbReference>
<proteinExistence type="predicted"/>
<accession>A0A5E7VE57</accession>
<dbReference type="SUPFAM" id="SSF52172">
    <property type="entry name" value="CheY-like"/>
    <property type="match status" value="1"/>
</dbReference>
<reference evidence="8 9" key="1">
    <citation type="submission" date="2019-09" db="EMBL/GenBank/DDBJ databases">
        <authorList>
            <person name="Chandra G."/>
            <person name="Truman W A."/>
        </authorList>
    </citation>
    <scope>NUCLEOTIDE SEQUENCE [LARGE SCALE GENOMIC DNA]</scope>
    <source>
        <strain evidence="8">PS938</strain>
    </source>
</reference>
<name>A0A5E7VE57_PSEFL</name>
<dbReference type="EMBL" id="CABVJE010000022">
    <property type="protein sequence ID" value="VVQ18364.1"/>
    <property type="molecule type" value="Genomic_DNA"/>
</dbReference>
<sequence length="208" mass="22304">MPKVLVVDDHPVMRAGIRIILNQEGFDVVGEAENGLAAVEMAHELLPDLIILDLLIPELDGLEVLEQLNVSASGCKVLVVTEMSADRFANRCMSAGALGFVAKSGGLSDLTNAVLAVMNGYTYFPCIAFSPTLGADVDVSEVRRIASLSAQEQMVFQQLINGLTYKEISEAAKLNCKTIGTYKSRIFSKLGVGSLAAMKSMAYRNGML</sequence>
<dbReference type="InterPro" id="IPR000792">
    <property type="entry name" value="Tscrpt_reg_LuxR_C"/>
</dbReference>
<evidence type="ECO:0000313" key="8">
    <source>
        <dbReference type="EMBL" id="VVQ18364.1"/>
    </source>
</evidence>
<dbReference type="InterPro" id="IPR011006">
    <property type="entry name" value="CheY-like_superfamily"/>
</dbReference>
<keyword evidence="4" id="KW-0804">Transcription</keyword>
<evidence type="ECO:0000256" key="1">
    <source>
        <dbReference type="ARBA" id="ARBA00022553"/>
    </source>
</evidence>
<dbReference type="PROSITE" id="PS50043">
    <property type="entry name" value="HTH_LUXR_2"/>
    <property type="match status" value="1"/>
</dbReference>
<evidence type="ECO:0000256" key="4">
    <source>
        <dbReference type="ARBA" id="ARBA00023163"/>
    </source>
</evidence>
<evidence type="ECO:0000259" key="7">
    <source>
        <dbReference type="PROSITE" id="PS50110"/>
    </source>
</evidence>
<organism evidence="8 9">
    <name type="scientific">Pseudomonas fluorescens</name>
    <dbReference type="NCBI Taxonomy" id="294"/>
    <lineage>
        <taxon>Bacteria</taxon>
        <taxon>Pseudomonadati</taxon>
        <taxon>Pseudomonadota</taxon>
        <taxon>Gammaproteobacteria</taxon>
        <taxon>Pseudomonadales</taxon>
        <taxon>Pseudomonadaceae</taxon>
        <taxon>Pseudomonas</taxon>
    </lineage>
</organism>
<dbReference type="CDD" id="cd06170">
    <property type="entry name" value="LuxR_C_like"/>
    <property type="match status" value="1"/>
</dbReference>
<gene>
    <name evidence="8" type="primary">bvgA_4</name>
    <name evidence="8" type="ORF">PS938_04558</name>
</gene>
<dbReference type="Proteomes" id="UP000327191">
    <property type="component" value="Unassembled WGS sequence"/>
</dbReference>
<evidence type="ECO:0000259" key="6">
    <source>
        <dbReference type="PROSITE" id="PS50043"/>
    </source>
</evidence>
<evidence type="ECO:0000256" key="3">
    <source>
        <dbReference type="ARBA" id="ARBA00023125"/>
    </source>
</evidence>
<dbReference type="Pfam" id="PF00072">
    <property type="entry name" value="Response_reg"/>
    <property type="match status" value="1"/>
</dbReference>
<keyword evidence="1 5" id="KW-0597">Phosphoprotein</keyword>
<dbReference type="PRINTS" id="PR00038">
    <property type="entry name" value="HTHLUXR"/>
</dbReference>
<evidence type="ECO:0000313" key="9">
    <source>
        <dbReference type="Proteomes" id="UP000327191"/>
    </source>
</evidence>
<dbReference type="SUPFAM" id="SSF46894">
    <property type="entry name" value="C-terminal effector domain of the bipartite response regulators"/>
    <property type="match status" value="1"/>
</dbReference>
<dbReference type="Gene3D" id="3.40.50.2300">
    <property type="match status" value="1"/>
</dbReference>
<dbReference type="GO" id="GO:0006355">
    <property type="term" value="P:regulation of DNA-templated transcription"/>
    <property type="evidence" value="ECO:0007669"/>
    <property type="project" value="InterPro"/>
</dbReference>
<feature type="modified residue" description="4-aspartylphosphate" evidence="5">
    <location>
        <position position="53"/>
    </location>
</feature>
<feature type="domain" description="Response regulatory" evidence="7">
    <location>
        <begin position="3"/>
        <end position="118"/>
    </location>
</feature>
<keyword evidence="2" id="KW-0805">Transcription regulation</keyword>
<dbReference type="RefSeq" id="WP_191628418.1">
    <property type="nucleotide sequence ID" value="NZ_CABVJE010000022.1"/>
</dbReference>
<dbReference type="PANTHER" id="PTHR43214">
    <property type="entry name" value="TWO-COMPONENT RESPONSE REGULATOR"/>
    <property type="match status" value="1"/>
</dbReference>
<keyword evidence="3" id="KW-0238">DNA-binding</keyword>
<dbReference type="SMART" id="SM00448">
    <property type="entry name" value="REC"/>
    <property type="match status" value="1"/>
</dbReference>
<dbReference type="PROSITE" id="PS50110">
    <property type="entry name" value="RESPONSE_REGULATORY"/>
    <property type="match status" value="1"/>
</dbReference>
<dbReference type="Pfam" id="PF00196">
    <property type="entry name" value="GerE"/>
    <property type="match status" value="1"/>
</dbReference>